<protein>
    <submittedName>
        <fullName evidence="1">Uncharacterized protein</fullName>
    </submittedName>
</protein>
<accession>A0A382TES9</accession>
<name>A0A382TES9_9ZZZZ</name>
<dbReference type="AlphaFoldDB" id="A0A382TES9"/>
<reference evidence="1" key="1">
    <citation type="submission" date="2018-05" db="EMBL/GenBank/DDBJ databases">
        <authorList>
            <person name="Lanie J.A."/>
            <person name="Ng W.-L."/>
            <person name="Kazmierczak K.M."/>
            <person name="Andrzejewski T.M."/>
            <person name="Davidsen T.M."/>
            <person name="Wayne K.J."/>
            <person name="Tettelin H."/>
            <person name="Glass J.I."/>
            <person name="Rusch D."/>
            <person name="Podicherti R."/>
            <person name="Tsui H.-C.T."/>
            <person name="Winkler M.E."/>
        </authorList>
    </citation>
    <scope>NUCLEOTIDE SEQUENCE</scope>
</reference>
<proteinExistence type="predicted"/>
<dbReference type="EMBL" id="UINC01135688">
    <property type="protein sequence ID" value="SVD19987.1"/>
    <property type="molecule type" value="Genomic_DNA"/>
</dbReference>
<evidence type="ECO:0000313" key="1">
    <source>
        <dbReference type="EMBL" id="SVD19987.1"/>
    </source>
</evidence>
<gene>
    <name evidence="1" type="ORF">METZ01_LOCUS372841</name>
</gene>
<organism evidence="1">
    <name type="scientific">marine metagenome</name>
    <dbReference type="NCBI Taxonomy" id="408172"/>
    <lineage>
        <taxon>unclassified sequences</taxon>
        <taxon>metagenomes</taxon>
        <taxon>ecological metagenomes</taxon>
    </lineage>
</organism>
<sequence length="23" mass="2586">MEACLKEKGVTLLKAFQAESLEF</sequence>